<evidence type="ECO:0000313" key="1">
    <source>
        <dbReference type="EMBL" id="QFG06240.1"/>
    </source>
</evidence>
<dbReference type="Pfam" id="PF07459">
    <property type="entry name" value="CTX_RstB"/>
    <property type="match status" value="1"/>
</dbReference>
<sequence length="112" mass="12512">MAVRHILTGGTYSKGTGKESGKEYEICTLFAGKALKPWQTERGAQISFGIESVKLPFVPSPALLAKFETTMCPALVEFQYEPDPEDPRRNLVCDFKVIRSLFDNPVTQSEKK</sequence>
<keyword evidence="2" id="KW-1185">Reference proteome</keyword>
<name>A0A7D0NN12_9VIRU</name>
<proteinExistence type="predicted"/>
<accession>A0A7D0NN12</accession>
<reference evidence="1 2" key="1">
    <citation type="submission" date="2019-07" db="EMBL/GenBank/DDBJ databases">
        <title>Beyond cholerae: characterization of zot-encoding filamentous phages in the marine fish pathogen Vibrio anguillarum.</title>
        <authorList>
            <person name="Mauritzen J.J."/>
            <person name="Castillo D."/>
            <person name="Tan D."/>
            <person name="Svenningsen S.L."/>
            <person name="Middelboe M."/>
        </authorList>
    </citation>
    <scope>NUCLEOTIDE SEQUENCE [LARGE SCALE GENOMIC DNA]</scope>
</reference>
<evidence type="ECO:0000313" key="2">
    <source>
        <dbReference type="Proteomes" id="UP000514510"/>
    </source>
</evidence>
<gene>
    <name evidence="1" type="ORF">VAI1_2</name>
</gene>
<dbReference type="EMBL" id="MN200778">
    <property type="protein sequence ID" value="QFG06240.1"/>
    <property type="molecule type" value="Genomic_DNA"/>
</dbReference>
<protein>
    <submittedName>
        <fullName evidence="1">RstB-like putative ssDNA binding protein</fullName>
    </submittedName>
</protein>
<dbReference type="Proteomes" id="UP000514510">
    <property type="component" value="Segment"/>
</dbReference>
<dbReference type="InterPro" id="IPR010008">
    <property type="entry name" value="Vibrio_Phage_CTX_RstB"/>
</dbReference>
<organism evidence="1 2">
    <name type="scientific">Vibrio phage VAI1</name>
    <dbReference type="NCBI Taxonomy" id="2601671"/>
    <lineage>
        <taxon>Viruses</taxon>
        <taxon>Monodnaviria</taxon>
        <taxon>Loebvirae</taxon>
        <taxon>Hofneiviricota</taxon>
        <taxon>Faserviricetes</taxon>
        <taxon>Tubulavirales</taxon>
        <taxon>Inoviridae</taxon>
        <taxon>Vasivirus</taxon>
        <taxon>Vasivirus VAI</taxon>
    </lineage>
</organism>